<dbReference type="Pfam" id="PF13672">
    <property type="entry name" value="PP2C_2"/>
    <property type="match status" value="1"/>
</dbReference>
<dbReference type="InterPro" id="IPR036457">
    <property type="entry name" value="PPM-type-like_dom_sf"/>
</dbReference>
<proteinExistence type="predicted"/>
<evidence type="ECO:0000313" key="2">
    <source>
        <dbReference type="EMBL" id="SFE69203.1"/>
    </source>
</evidence>
<accession>A0A1I2CN31</accession>
<gene>
    <name evidence="2" type="ORF">SAMN04488541_100565</name>
</gene>
<dbReference type="STRING" id="1003.SAMN04488541_100565"/>
<dbReference type="Proteomes" id="UP000199513">
    <property type="component" value="Unassembled WGS sequence"/>
</dbReference>
<organism evidence="2 3">
    <name type="scientific">Thermoflexibacter ruber</name>
    <dbReference type="NCBI Taxonomy" id="1003"/>
    <lineage>
        <taxon>Bacteria</taxon>
        <taxon>Pseudomonadati</taxon>
        <taxon>Bacteroidota</taxon>
        <taxon>Cytophagia</taxon>
        <taxon>Cytophagales</taxon>
        <taxon>Thermoflexibacteraceae</taxon>
        <taxon>Thermoflexibacter</taxon>
    </lineage>
</organism>
<evidence type="ECO:0000259" key="1">
    <source>
        <dbReference type="Pfam" id="PF13672"/>
    </source>
</evidence>
<feature type="domain" description="PPM-type phosphatase" evidence="1">
    <location>
        <begin position="16"/>
        <end position="227"/>
    </location>
</feature>
<keyword evidence="3" id="KW-1185">Reference proteome</keyword>
<dbReference type="SUPFAM" id="SSF81606">
    <property type="entry name" value="PP2C-like"/>
    <property type="match status" value="1"/>
</dbReference>
<dbReference type="RefSeq" id="WP_091540476.1">
    <property type="nucleotide sequence ID" value="NZ_FONY01000005.1"/>
</dbReference>
<dbReference type="InterPro" id="IPR001932">
    <property type="entry name" value="PPM-type_phosphatase-like_dom"/>
</dbReference>
<protein>
    <submittedName>
        <fullName evidence="2">Serine/threonine protein phosphatase PrpC</fullName>
    </submittedName>
</protein>
<dbReference type="Gene3D" id="3.60.40.10">
    <property type="entry name" value="PPM-type phosphatase domain"/>
    <property type="match status" value="1"/>
</dbReference>
<name>A0A1I2CN31_9BACT</name>
<dbReference type="EMBL" id="FONY01000005">
    <property type="protein sequence ID" value="SFE69203.1"/>
    <property type="molecule type" value="Genomic_DNA"/>
</dbReference>
<evidence type="ECO:0000313" key="3">
    <source>
        <dbReference type="Proteomes" id="UP000199513"/>
    </source>
</evidence>
<reference evidence="2 3" key="1">
    <citation type="submission" date="2016-10" db="EMBL/GenBank/DDBJ databases">
        <authorList>
            <person name="de Groot N.N."/>
        </authorList>
    </citation>
    <scope>NUCLEOTIDE SEQUENCE [LARGE SCALE GENOMIC DNA]</scope>
    <source>
        <strain>GEY</strain>
        <strain evidence="3">DSM 9560</strain>
    </source>
</reference>
<dbReference type="OrthoDB" id="963478at2"/>
<sequence>MSEEIDWIVVWASAIGGLHAKENLPCQDACLVKNLGKGWGIATLADGAGSCENSHKGAEQCVQLAIQHFANLIHQKEWIEKNFLPYETEWKKLASEQLLLVKQDLQIFAQQNAITLESLSCTLIVLVYSPLGLLLTHIGDGRAGYFNTKAEWHSLMTPFRGEEANQTIFITSEFAENIGIKLIKEEIQAFCLLSDGCEKAAFECNLYDKEKNIYYDPNRPFPKFFNPNILALKGLEKQQKSQNEMNQLWQNFLQNGNPQLQHEPDDKTLILGVRK</sequence>
<dbReference type="AlphaFoldDB" id="A0A1I2CN31"/>